<dbReference type="InterPro" id="IPR004358">
    <property type="entry name" value="Sig_transdc_His_kin-like_C"/>
</dbReference>
<keyword evidence="4" id="KW-0808">Transferase</keyword>
<evidence type="ECO:0000256" key="3">
    <source>
        <dbReference type="ARBA" id="ARBA00022553"/>
    </source>
</evidence>
<dbReference type="InterPro" id="IPR001610">
    <property type="entry name" value="PAC"/>
</dbReference>
<feature type="domain" description="PAS" evidence="9">
    <location>
        <begin position="185"/>
        <end position="261"/>
    </location>
</feature>
<feature type="domain" description="Histidine kinase" evidence="8">
    <location>
        <begin position="872"/>
        <end position="1126"/>
    </location>
</feature>
<proteinExistence type="predicted"/>
<dbReference type="SMART" id="SM00388">
    <property type="entry name" value="HisKA"/>
    <property type="match status" value="1"/>
</dbReference>
<evidence type="ECO:0000256" key="2">
    <source>
        <dbReference type="ARBA" id="ARBA00012438"/>
    </source>
</evidence>
<dbReference type="SUPFAM" id="SSF55785">
    <property type="entry name" value="PYP-like sensor domain (PAS domain)"/>
    <property type="match status" value="6"/>
</dbReference>
<feature type="domain" description="PAS" evidence="9">
    <location>
        <begin position="449"/>
        <end position="520"/>
    </location>
</feature>
<evidence type="ECO:0000256" key="7">
    <source>
        <dbReference type="SAM" id="Coils"/>
    </source>
</evidence>
<dbReference type="Gene3D" id="1.10.287.130">
    <property type="match status" value="1"/>
</dbReference>
<keyword evidence="5 11" id="KW-0418">Kinase</keyword>
<feature type="domain" description="PAS" evidence="9">
    <location>
        <begin position="42"/>
        <end position="111"/>
    </location>
</feature>
<dbReference type="PROSITE" id="PS50109">
    <property type="entry name" value="HIS_KIN"/>
    <property type="match status" value="1"/>
</dbReference>
<dbReference type="InterPro" id="IPR003594">
    <property type="entry name" value="HATPase_dom"/>
</dbReference>
<dbReference type="SMART" id="SM00086">
    <property type="entry name" value="PAC"/>
    <property type="match status" value="5"/>
</dbReference>
<evidence type="ECO:0000259" key="8">
    <source>
        <dbReference type="PROSITE" id="PS50109"/>
    </source>
</evidence>
<dbReference type="SUPFAM" id="SSF55874">
    <property type="entry name" value="ATPase domain of HSP90 chaperone/DNA topoisomerase II/histidine kinase"/>
    <property type="match status" value="1"/>
</dbReference>
<evidence type="ECO:0000259" key="10">
    <source>
        <dbReference type="PROSITE" id="PS50113"/>
    </source>
</evidence>
<dbReference type="Pfam" id="PF13426">
    <property type="entry name" value="PAS_9"/>
    <property type="match status" value="1"/>
</dbReference>
<evidence type="ECO:0000259" key="9">
    <source>
        <dbReference type="PROSITE" id="PS50112"/>
    </source>
</evidence>
<dbReference type="Pfam" id="PF08448">
    <property type="entry name" value="PAS_4"/>
    <property type="match status" value="3"/>
</dbReference>
<reference evidence="11" key="1">
    <citation type="submission" date="2016-04" db="EMBL/GenBank/DDBJ databases">
        <authorList>
            <person name="Tabuchi Yagui T.R."/>
        </authorList>
    </citation>
    <scope>NUCLEOTIDE SEQUENCE [LARGE SCALE GENOMIC DNA]</scope>
    <source>
        <strain evidence="11">NIES-26</strain>
    </source>
</reference>
<dbReference type="Pfam" id="PF02518">
    <property type="entry name" value="HATPase_c"/>
    <property type="match status" value="1"/>
</dbReference>
<feature type="domain" description="PAS" evidence="9">
    <location>
        <begin position="706"/>
        <end position="780"/>
    </location>
</feature>
<dbReference type="CDD" id="cd00082">
    <property type="entry name" value="HisKA"/>
    <property type="match status" value="1"/>
</dbReference>
<comment type="catalytic activity">
    <reaction evidence="1">
        <text>ATP + protein L-histidine = ADP + protein N-phospho-L-histidine.</text>
        <dbReference type="EC" id="2.7.13.3"/>
    </reaction>
</comment>
<evidence type="ECO:0000256" key="5">
    <source>
        <dbReference type="ARBA" id="ARBA00022777"/>
    </source>
</evidence>
<evidence type="ECO:0000256" key="4">
    <source>
        <dbReference type="ARBA" id="ARBA00022679"/>
    </source>
</evidence>
<sequence length="1131" mass="129494">MAPNLITVDKNTYESLQQELIELRQVVARLEQAKSSNTLKFSQEQMALFIEYTPAAIAIFDRQMRYLLMSRRWRENYGLGDEEIIGRSCYEVFPEIQEHWREIHQRCLAGAVEKCEEDAFPRADGTIDWVKWEIHPWYEDSGEVGGIIIFAEVITARKQAEAALKRLNEELEAKVEERTAALRQSEARLKRLADNAPGMLYEFHLQPDGTMSFPYVSSGCREILGLEPEQLAEDASLAFAYIYPEDIPNVQQAIARSAQNLQNYEYEWGIITPSGQHKRVKAISRPEGQPEGKVIWYGYLFDISKQQAALRDRQLVEQQLKAQTQFLQSIWEGVDYGIYVLDVLDDGAEFRYINFNPAILRISPIPLEPFLGKTITEALSPDIAHHYRQRYRECIKLGKSVFFEESFSAHDKETWWLLNITPLFNSTSRISQLVITVSDITERKQAEQERQMFVSLIENSSDFIGFATLEGQTVFINEAGLKLVGVESLEVAKSHNILEYIFPEDREKMEYIIPALLVKGFWQGEYRFRHFQTQEPIPVDYNMFAMKNPETGEALYFATITRDIQERKQAEAQLQEQEQFLRTIYDGVSQLIFVVNVLENGEFRYASYNSAAEKFLGINRTQINGKTLEDLHGAVEGASISNRYQSCVESGVGISYEECLTFNGQETWWLTTINPLKNSEGRIYRLVGTTLNITARKKAEEALQESQHFIQRIADSSPNILYIFDLEEQRNVYANQEIITLLGYSIEEIQQMGDKLIPTITHPEEKEKLATQLQRLLAAKDGDICEYEYRVRRGNGEWCWLYTRETPFSRNNDGKVKQILGVSTDITERKQAELRLQQQAEDLENTLIELQRTQTQLIQSEKMSSLGNMVAGVAHEINNPINFIHGNLIPASEYAQDLLKLVELYQLHFPYPPAEIQAVIAAIELDFLKEDLIKLLKSMRVGTQRIREIVLSLRNFSRLDEAEFKQVDIHEGLDSTLMILHNRIKAKPNHPEISVIKEYNKLPLIECYPGQLNQVFMNLLSNAIDALEESIATSKITENPTINIRTEVINSNRIAIRILDNGMGIPKEIFSKLFDPFFTTKDVGKGTGLGLSISYQIVVDKHGGKLACNSTPGQGAEFIIEIPINQPKTSK</sequence>
<dbReference type="InterPro" id="IPR036890">
    <property type="entry name" value="HATPase_C_sf"/>
</dbReference>
<dbReference type="Proteomes" id="UP000252107">
    <property type="component" value="Unassembled WGS sequence"/>
</dbReference>
<gene>
    <name evidence="11" type="ORF">A6770_10785</name>
</gene>
<accession>A0A367RWI2</accession>
<dbReference type="PROSITE" id="PS50112">
    <property type="entry name" value="PAS"/>
    <property type="match status" value="5"/>
</dbReference>
<dbReference type="InterPro" id="IPR035965">
    <property type="entry name" value="PAS-like_dom_sf"/>
</dbReference>
<dbReference type="PANTHER" id="PTHR43304">
    <property type="entry name" value="PHYTOCHROME-LIKE PROTEIN CPH1"/>
    <property type="match status" value="1"/>
</dbReference>
<feature type="domain" description="PAC" evidence="10">
    <location>
        <begin position="650"/>
        <end position="705"/>
    </location>
</feature>
<dbReference type="EMBL" id="LXQD01000054">
    <property type="protein sequence ID" value="RCJ40221.1"/>
    <property type="molecule type" value="Genomic_DNA"/>
</dbReference>
<keyword evidence="7" id="KW-0175">Coiled coil</keyword>
<dbReference type="Gene3D" id="3.30.565.10">
    <property type="entry name" value="Histidine kinase-like ATPase, C-terminal domain"/>
    <property type="match status" value="1"/>
</dbReference>
<dbReference type="InterPro" id="IPR005467">
    <property type="entry name" value="His_kinase_dom"/>
</dbReference>
<dbReference type="GO" id="GO:0000155">
    <property type="term" value="F:phosphorelay sensor kinase activity"/>
    <property type="evidence" value="ECO:0007669"/>
    <property type="project" value="InterPro"/>
</dbReference>
<name>A0A367RWI2_9NOSO</name>
<comment type="caution">
    <text evidence="11">The sequence shown here is derived from an EMBL/GenBank/DDBJ whole genome shotgun (WGS) entry which is preliminary data.</text>
</comment>
<feature type="domain" description="PAS" evidence="9">
    <location>
        <begin position="577"/>
        <end position="651"/>
    </location>
</feature>
<dbReference type="InterPro" id="IPR013656">
    <property type="entry name" value="PAS_4"/>
</dbReference>
<feature type="domain" description="PAC" evidence="10">
    <location>
        <begin position="114"/>
        <end position="166"/>
    </location>
</feature>
<dbReference type="InterPro" id="IPR052162">
    <property type="entry name" value="Sensor_kinase/Photoreceptor"/>
</dbReference>
<evidence type="ECO:0000313" key="11">
    <source>
        <dbReference type="EMBL" id="RCJ40221.1"/>
    </source>
</evidence>
<keyword evidence="12" id="KW-1185">Reference proteome</keyword>
<dbReference type="InterPro" id="IPR003661">
    <property type="entry name" value="HisK_dim/P_dom"/>
</dbReference>
<dbReference type="Pfam" id="PF08447">
    <property type="entry name" value="PAS_3"/>
    <property type="match status" value="2"/>
</dbReference>
<feature type="domain" description="PAC" evidence="10">
    <location>
        <begin position="401"/>
        <end position="452"/>
    </location>
</feature>
<dbReference type="NCBIfam" id="TIGR00229">
    <property type="entry name" value="sensory_box"/>
    <property type="match status" value="5"/>
</dbReference>
<feature type="domain" description="PAC" evidence="10">
    <location>
        <begin position="785"/>
        <end position="838"/>
    </location>
</feature>
<dbReference type="PANTHER" id="PTHR43304:SF1">
    <property type="entry name" value="PAC DOMAIN-CONTAINING PROTEIN"/>
    <property type="match status" value="1"/>
</dbReference>
<dbReference type="SMART" id="SM00091">
    <property type="entry name" value="PAS"/>
    <property type="match status" value="6"/>
</dbReference>
<protein>
    <recommendedName>
        <fullName evidence="2">histidine kinase</fullName>
        <ecNumber evidence="2">2.7.13.3</ecNumber>
    </recommendedName>
</protein>
<dbReference type="CDD" id="cd00130">
    <property type="entry name" value="PAS"/>
    <property type="match status" value="6"/>
</dbReference>
<feature type="coiled-coil region" evidence="7">
    <location>
        <begin position="826"/>
        <end position="860"/>
    </location>
</feature>
<keyword evidence="6" id="KW-0902">Two-component regulatory system</keyword>
<dbReference type="InterPro" id="IPR000014">
    <property type="entry name" value="PAS"/>
</dbReference>
<dbReference type="SMART" id="SM00387">
    <property type="entry name" value="HATPase_c"/>
    <property type="match status" value="1"/>
</dbReference>
<dbReference type="AlphaFoldDB" id="A0A367RWI2"/>
<dbReference type="PROSITE" id="PS50113">
    <property type="entry name" value="PAC"/>
    <property type="match status" value="5"/>
</dbReference>
<dbReference type="EC" id="2.7.13.3" evidence="2"/>
<dbReference type="InterPro" id="IPR000700">
    <property type="entry name" value="PAS-assoc_C"/>
</dbReference>
<evidence type="ECO:0000256" key="6">
    <source>
        <dbReference type="ARBA" id="ARBA00023012"/>
    </source>
</evidence>
<dbReference type="PRINTS" id="PR00344">
    <property type="entry name" value="BCTRLSENSOR"/>
</dbReference>
<dbReference type="Gene3D" id="3.30.450.20">
    <property type="entry name" value="PAS domain"/>
    <property type="match status" value="6"/>
</dbReference>
<feature type="coiled-coil region" evidence="7">
    <location>
        <begin position="150"/>
        <end position="195"/>
    </location>
</feature>
<keyword evidence="3" id="KW-0597">Phosphoprotein</keyword>
<dbReference type="InterPro" id="IPR013655">
    <property type="entry name" value="PAS_fold_3"/>
</dbReference>
<feature type="domain" description="PAC" evidence="10">
    <location>
        <begin position="522"/>
        <end position="576"/>
    </location>
</feature>
<evidence type="ECO:0000313" key="12">
    <source>
        <dbReference type="Proteomes" id="UP000252107"/>
    </source>
</evidence>
<evidence type="ECO:0000256" key="1">
    <source>
        <dbReference type="ARBA" id="ARBA00000085"/>
    </source>
</evidence>
<organism evidence="11 12">
    <name type="scientific">Nostoc minutum NIES-26</name>
    <dbReference type="NCBI Taxonomy" id="1844469"/>
    <lineage>
        <taxon>Bacteria</taxon>
        <taxon>Bacillati</taxon>
        <taxon>Cyanobacteriota</taxon>
        <taxon>Cyanophyceae</taxon>
        <taxon>Nostocales</taxon>
        <taxon>Nostocaceae</taxon>
        <taxon>Nostoc</taxon>
    </lineage>
</organism>